<keyword evidence="3 5" id="KW-0274">FAD</keyword>
<organism evidence="9 10">
    <name type="scientific">Pseudofrankia asymbiotica</name>
    <dbReference type="NCBI Taxonomy" id="1834516"/>
    <lineage>
        <taxon>Bacteria</taxon>
        <taxon>Bacillati</taxon>
        <taxon>Actinomycetota</taxon>
        <taxon>Actinomycetes</taxon>
        <taxon>Frankiales</taxon>
        <taxon>Frankiaceae</taxon>
        <taxon>Pseudofrankia</taxon>
    </lineage>
</organism>
<sequence length="513" mass="53155">MSSADAGGVETFDVVVIGAGPAGEVAAGRLAEAGLSVAVVEHERVGGECSFWGCMPSKTLLRPGDVLAAARRVPGAACAVTGEIDAAAAFARRDEIVSGFSDRGQTPWLRDRGVTIVRGRGRLAGRRLVDVDTTETVVPEESDGKPRRLAARRAVVLATGTTAFRPPIPGLAEVEPWDNRSATGATTVPRRMVVLGGGAVGTELAQGFRRLGVVEVTIVEGQPRLLAHEEPFAGKEVADAFEAEGIVVRTSQKVTAVRRQHAAHDEHRGPVVVTLDNGDEVEADEILVAVGRHPATDDLGLETVGLTPGRPVEVDSHLRAVGVKTVTGTGSGADADAAGGGGDGAGVEDWLFAIGDVNGRALLTHMGKYQARVVADIVTGRRDASGAESVEVAGSQAIPRVTFTDPQVAAVGLTEAGARDAGLRVRAVSVPTSGVAGSSVRGVGLVGTSQFVVDEDRRVIVGATFTGQDVQELLHSATIALIGKVPLETLWHAVPSFPTVSEVWLRLLEAYGL</sequence>
<dbReference type="AlphaFoldDB" id="A0A1V2IDW5"/>
<feature type="binding site" evidence="5">
    <location>
        <begin position="196"/>
        <end position="203"/>
    </location>
    <ligand>
        <name>NAD(+)</name>
        <dbReference type="ChEBI" id="CHEBI:57540"/>
    </ligand>
</feature>
<dbReference type="PRINTS" id="PR00368">
    <property type="entry name" value="FADPNR"/>
</dbReference>
<evidence type="ECO:0000259" key="7">
    <source>
        <dbReference type="Pfam" id="PF02852"/>
    </source>
</evidence>
<dbReference type="InterPro" id="IPR050151">
    <property type="entry name" value="Class-I_Pyr_Nuc-Dis_Oxidored"/>
</dbReference>
<dbReference type="GO" id="GO:0050660">
    <property type="term" value="F:flavin adenine dinucleotide binding"/>
    <property type="evidence" value="ECO:0007669"/>
    <property type="project" value="TreeGrafter"/>
</dbReference>
<evidence type="ECO:0000256" key="4">
    <source>
        <dbReference type="ARBA" id="ARBA00023027"/>
    </source>
</evidence>
<comment type="caution">
    <text evidence="9">The sequence shown here is derived from an EMBL/GenBank/DDBJ whole genome shotgun (WGS) entry which is preliminary data.</text>
</comment>
<dbReference type="GO" id="GO:0006103">
    <property type="term" value="P:2-oxoglutarate metabolic process"/>
    <property type="evidence" value="ECO:0007669"/>
    <property type="project" value="TreeGrafter"/>
</dbReference>
<protein>
    <submittedName>
        <fullName evidence="9">Pyridine nucleotide-disulfide oxidoreductase</fullName>
    </submittedName>
</protein>
<feature type="binding site" evidence="5">
    <location>
        <position position="356"/>
    </location>
    <ligand>
        <name>FAD</name>
        <dbReference type="ChEBI" id="CHEBI:57692"/>
    </ligand>
</feature>
<evidence type="ECO:0000256" key="3">
    <source>
        <dbReference type="ARBA" id="ARBA00022827"/>
    </source>
</evidence>
<feature type="disulfide bond" description="Redox-active" evidence="6">
    <location>
        <begin position="49"/>
        <end position="54"/>
    </location>
</feature>
<evidence type="ECO:0000313" key="9">
    <source>
        <dbReference type="EMBL" id="ONH31069.1"/>
    </source>
</evidence>
<evidence type="ECO:0000256" key="2">
    <source>
        <dbReference type="ARBA" id="ARBA00022630"/>
    </source>
</evidence>
<dbReference type="InterPro" id="IPR016156">
    <property type="entry name" value="FAD/NAD-linked_Rdtase_dimer_sf"/>
</dbReference>
<comment type="similarity">
    <text evidence="1">Belongs to the class-I pyridine nucleotide-disulfide oxidoreductase family.</text>
</comment>
<dbReference type="InterPro" id="IPR023753">
    <property type="entry name" value="FAD/NAD-binding_dom"/>
</dbReference>
<dbReference type="PANTHER" id="PTHR22912">
    <property type="entry name" value="DISULFIDE OXIDOREDUCTASE"/>
    <property type="match status" value="1"/>
</dbReference>
<dbReference type="Gene3D" id="3.30.390.30">
    <property type="match status" value="1"/>
</dbReference>
<dbReference type="Pfam" id="PF02852">
    <property type="entry name" value="Pyr_redox_dim"/>
    <property type="match status" value="1"/>
</dbReference>
<feature type="domain" description="FAD/NAD(P)-binding" evidence="8">
    <location>
        <begin position="12"/>
        <end position="320"/>
    </location>
</feature>
<keyword evidence="4 5" id="KW-0520">NAD</keyword>
<dbReference type="STRING" id="1834516.BL253_11090"/>
<feature type="binding site" evidence="5">
    <location>
        <position position="58"/>
    </location>
    <ligand>
        <name>FAD</name>
        <dbReference type="ChEBI" id="CHEBI:57692"/>
    </ligand>
</feature>
<evidence type="ECO:0000256" key="5">
    <source>
        <dbReference type="PIRSR" id="PIRSR000350-3"/>
    </source>
</evidence>
<keyword evidence="10" id="KW-1185">Reference proteome</keyword>
<feature type="binding site" evidence="5">
    <location>
        <position position="291"/>
    </location>
    <ligand>
        <name>NAD(+)</name>
        <dbReference type="ChEBI" id="CHEBI:57540"/>
    </ligand>
</feature>
<evidence type="ECO:0000313" key="10">
    <source>
        <dbReference type="Proteomes" id="UP000188929"/>
    </source>
</evidence>
<dbReference type="PIRSF" id="PIRSF000350">
    <property type="entry name" value="Mercury_reductase_MerA"/>
    <property type="match status" value="1"/>
</dbReference>
<evidence type="ECO:0000256" key="6">
    <source>
        <dbReference type="PIRSR" id="PIRSR000350-4"/>
    </source>
</evidence>
<feature type="binding site" evidence="5">
    <location>
        <position position="121"/>
    </location>
    <ligand>
        <name>FAD</name>
        <dbReference type="ChEBI" id="CHEBI:57692"/>
    </ligand>
</feature>
<proteinExistence type="inferred from homology"/>
<accession>A0A1V2IDW5</accession>
<feature type="domain" description="Pyridine nucleotide-disulphide oxidoreductase dimerisation" evidence="7">
    <location>
        <begin position="398"/>
        <end position="504"/>
    </location>
</feature>
<dbReference type="SUPFAM" id="SSF51905">
    <property type="entry name" value="FAD/NAD(P)-binding domain"/>
    <property type="match status" value="1"/>
</dbReference>
<keyword evidence="2" id="KW-0285">Flavoprotein</keyword>
<dbReference type="OrthoDB" id="9800167at2"/>
<dbReference type="InterPro" id="IPR004099">
    <property type="entry name" value="Pyr_nucl-diS_OxRdtase_dimer"/>
</dbReference>
<dbReference type="Proteomes" id="UP000188929">
    <property type="component" value="Unassembled WGS sequence"/>
</dbReference>
<dbReference type="Pfam" id="PF07992">
    <property type="entry name" value="Pyr_redox_2"/>
    <property type="match status" value="1"/>
</dbReference>
<dbReference type="InterPro" id="IPR001100">
    <property type="entry name" value="Pyr_nuc-diS_OxRdtase"/>
</dbReference>
<dbReference type="SUPFAM" id="SSF55424">
    <property type="entry name" value="FAD/NAD-linked reductases, dimerisation (C-terminal) domain"/>
    <property type="match status" value="1"/>
</dbReference>
<dbReference type="RefSeq" id="WP_076816189.1">
    <property type="nucleotide sequence ID" value="NZ_MOMC01000019.1"/>
</dbReference>
<evidence type="ECO:0000256" key="1">
    <source>
        <dbReference type="ARBA" id="ARBA00007532"/>
    </source>
</evidence>
<name>A0A1V2IDW5_9ACTN</name>
<dbReference type="Gene3D" id="3.50.50.60">
    <property type="entry name" value="FAD/NAD(P)-binding domain"/>
    <property type="match status" value="2"/>
</dbReference>
<dbReference type="PANTHER" id="PTHR22912:SF151">
    <property type="entry name" value="DIHYDROLIPOYL DEHYDROGENASE, MITOCHONDRIAL"/>
    <property type="match status" value="1"/>
</dbReference>
<dbReference type="EMBL" id="MOMC01000019">
    <property type="protein sequence ID" value="ONH31069.1"/>
    <property type="molecule type" value="Genomic_DNA"/>
</dbReference>
<gene>
    <name evidence="9" type="ORF">BL253_11090</name>
</gene>
<dbReference type="GO" id="GO:0004148">
    <property type="term" value="F:dihydrolipoyl dehydrogenase (NADH) activity"/>
    <property type="evidence" value="ECO:0007669"/>
    <property type="project" value="TreeGrafter"/>
</dbReference>
<keyword evidence="5" id="KW-0547">Nucleotide-binding</keyword>
<feature type="binding site" evidence="5">
    <location>
        <position position="220"/>
    </location>
    <ligand>
        <name>NAD(+)</name>
        <dbReference type="ChEBI" id="CHEBI:57540"/>
    </ligand>
</feature>
<reference evidence="10" key="1">
    <citation type="submission" date="2016-10" db="EMBL/GenBank/DDBJ databases">
        <title>Frankia sp. NRRL B-16386 Genome sequencing.</title>
        <authorList>
            <person name="Ghodhbane-Gtari F."/>
            <person name="Swanson E."/>
            <person name="Gueddou A."/>
            <person name="Hezbri K."/>
            <person name="Ktari K."/>
            <person name="Nouioui I."/>
            <person name="Morris K."/>
            <person name="Simpson S."/>
            <person name="Abebe-Akele F."/>
            <person name="Thomas K."/>
            <person name="Gtari M."/>
            <person name="Tisa L.S."/>
        </authorList>
    </citation>
    <scope>NUCLEOTIDE SEQUENCE [LARGE SCALE GENOMIC DNA]</scope>
    <source>
        <strain evidence="10">NRRL B-16386</strain>
    </source>
</reference>
<dbReference type="PRINTS" id="PR00411">
    <property type="entry name" value="PNDRDTASEI"/>
</dbReference>
<evidence type="ECO:0000259" key="8">
    <source>
        <dbReference type="Pfam" id="PF07992"/>
    </source>
</evidence>
<comment type="cofactor">
    <cofactor evidence="5">
        <name>FAD</name>
        <dbReference type="ChEBI" id="CHEBI:57692"/>
    </cofactor>
    <text evidence="5">Binds 1 FAD per subunit.</text>
</comment>
<dbReference type="InterPro" id="IPR036188">
    <property type="entry name" value="FAD/NAD-bd_sf"/>
</dbReference>